<gene>
    <name evidence="3" type="ORF">RF679_07375</name>
</gene>
<evidence type="ECO:0000256" key="2">
    <source>
        <dbReference type="SAM" id="SignalP"/>
    </source>
</evidence>
<accession>A0ABY9RLL0</accession>
<name>A0ABY9RLL0_9BURK</name>
<feature type="chain" id="PRO_5045072836" evidence="2">
    <location>
        <begin position="28"/>
        <end position="458"/>
    </location>
</feature>
<reference evidence="3" key="1">
    <citation type="submission" date="2023-09" db="EMBL/GenBank/DDBJ databases">
        <title>Undibacterium sp. 20NA77.5 isolated from freshwater.</title>
        <authorList>
            <person name="Le V."/>
            <person name="Ko S.-R."/>
            <person name="Ahn C.-Y."/>
            <person name="Oh H.-M."/>
        </authorList>
    </citation>
    <scope>NUCLEOTIDE SEQUENCE</scope>
    <source>
        <strain evidence="3">20NA77.5</strain>
    </source>
</reference>
<feature type="region of interest" description="Disordered" evidence="1">
    <location>
        <begin position="427"/>
        <end position="458"/>
    </location>
</feature>
<dbReference type="Proteomes" id="UP001181355">
    <property type="component" value="Chromosome"/>
</dbReference>
<dbReference type="EMBL" id="CP133720">
    <property type="protein sequence ID" value="WMW82097.1"/>
    <property type="molecule type" value="Genomic_DNA"/>
</dbReference>
<feature type="compositionally biased region" description="Basic and acidic residues" evidence="1">
    <location>
        <begin position="439"/>
        <end position="450"/>
    </location>
</feature>
<evidence type="ECO:0000313" key="3">
    <source>
        <dbReference type="EMBL" id="WMW82097.1"/>
    </source>
</evidence>
<proteinExistence type="predicted"/>
<protein>
    <submittedName>
        <fullName evidence="3">Uncharacterized protein</fullName>
    </submittedName>
</protein>
<sequence>MKKRQVNAVTAALCAMGLVGFASHAQAQSSSKSKNTNKPAATKVEASPAPIVQVVKPPIAYAYIDAATSSSDMPGMNMMGAAMQGGQEGGGLFGALKGMVKGSVTPNDRGNYFGSTRAMGFGMGKLLDVSVHTSLNPSLSSANQNLPPAMLLGESWTLTAPEPEKSKPVVREIDETPYEPKYEKPKGKMSLYWGCGETVRPGQPRVLDMATASIEDYAKFFVMRGKTSKGARSEPGHPAWPNKQDDRKVPDAASLVGTHRFVGNGIPESFKFELGPNHDLMPAIELMQTKHDGGVTLEWKQLAQARGYFIAVMGGMEGKERGADDGSEVVIWTSSELPDFGFGLIDYQSNKDIDNWVNEKVILPPSTSKCEVPKGIFGDKGNGMLRMIAYGSEHYMAYPPRPSDPKIAWEPDWQLKLRNKATFTSMLGGMGDVGNKQKPQKEEKKTKPSDLLKSLFGN</sequence>
<feature type="signal peptide" evidence="2">
    <location>
        <begin position="1"/>
        <end position="27"/>
    </location>
</feature>
<keyword evidence="4" id="KW-1185">Reference proteome</keyword>
<dbReference type="RefSeq" id="WP_309483574.1">
    <property type="nucleotide sequence ID" value="NZ_CP133720.1"/>
</dbReference>
<organism evidence="3 4">
    <name type="scientific">Undibacterium cyanobacteriorum</name>
    <dbReference type="NCBI Taxonomy" id="3073561"/>
    <lineage>
        <taxon>Bacteria</taxon>
        <taxon>Pseudomonadati</taxon>
        <taxon>Pseudomonadota</taxon>
        <taxon>Betaproteobacteria</taxon>
        <taxon>Burkholderiales</taxon>
        <taxon>Oxalobacteraceae</taxon>
        <taxon>Undibacterium</taxon>
    </lineage>
</organism>
<evidence type="ECO:0000256" key="1">
    <source>
        <dbReference type="SAM" id="MobiDB-lite"/>
    </source>
</evidence>
<evidence type="ECO:0000313" key="4">
    <source>
        <dbReference type="Proteomes" id="UP001181355"/>
    </source>
</evidence>
<feature type="region of interest" description="Disordered" evidence="1">
    <location>
        <begin position="228"/>
        <end position="248"/>
    </location>
</feature>
<keyword evidence="2" id="KW-0732">Signal</keyword>